<evidence type="ECO:0000259" key="1">
    <source>
        <dbReference type="Pfam" id="PF13788"/>
    </source>
</evidence>
<keyword evidence="3" id="KW-1185">Reference proteome</keyword>
<sequence>MKIENHIVNNIKIAEIISEDFIIQSIEDGADLLGNLYYSDYDRIILYEKNLLPDFFNLKTGVAGEILQKFANFRVRLAIVGNFDKHKSNSLKQFIFESNKGKQVNFVDSLSQAIDCLAM</sequence>
<dbReference type="RefSeq" id="WP_035658606.1">
    <property type="nucleotide sequence ID" value="NZ_JNCA01000009.1"/>
</dbReference>
<proteinExistence type="predicted"/>
<reference evidence="2 3" key="1">
    <citation type="submission" date="2014-05" db="EMBL/GenBank/DDBJ databases">
        <title>Genome Sequence of Flavobacterium sp. EM1321.</title>
        <authorList>
            <person name="Shin S.-K."/>
            <person name="Yi H."/>
        </authorList>
    </citation>
    <scope>NUCLEOTIDE SEQUENCE [LARGE SCALE GENOMIC DNA]</scope>
    <source>
        <strain evidence="2 3">EM1321</strain>
    </source>
</reference>
<comment type="caution">
    <text evidence="2">The sequence shown here is derived from an EMBL/GenBank/DDBJ whole genome shotgun (WGS) entry which is preliminary data.</text>
</comment>
<protein>
    <recommendedName>
        <fullName evidence="1">DUF4180 domain-containing protein</fullName>
    </recommendedName>
</protein>
<evidence type="ECO:0000313" key="2">
    <source>
        <dbReference type="EMBL" id="KDN55849.1"/>
    </source>
</evidence>
<dbReference type="OrthoDB" id="8595425at2"/>
<organism evidence="2 3">
    <name type="scientific">Flavobacterium seoulense</name>
    <dbReference type="NCBI Taxonomy" id="1492738"/>
    <lineage>
        <taxon>Bacteria</taxon>
        <taxon>Pseudomonadati</taxon>
        <taxon>Bacteroidota</taxon>
        <taxon>Flavobacteriia</taxon>
        <taxon>Flavobacteriales</taxon>
        <taxon>Flavobacteriaceae</taxon>
        <taxon>Flavobacterium</taxon>
    </lineage>
</organism>
<dbReference type="eggNOG" id="COG1695">
    <property type="taxonomic scope" value="Bacteria"/>
</dbReference>
<gene>
    <name evidence="2" type="ORF">FEM21_10400</name>
</gene>
<dbReference type="AlphaFoldDB" id="A0A066WY76"/>
<evidence type="ECO:0000313" key="3">
    <source>
        <dbReference type="Proteomes" id="UP000027064"/>
    </source>
</evidence>
<dbReference type="Proteomes" id="UP000027064">
    <property type="component" value="Unassembled WGS sequence"/>
</dbReference>
<name>A0A066WY76_9FLAO</name>
<dbReference type="InterPro" id="IPR025438">
    <property type="entry name" value="DUF4180"/>
</dbReference>
<dbReference type="EMBL" id="JNCA01000009">
    <property type="protein sequence ID" value="KDN55849.1"/>
    <property type="molecule type" value="Genomic_DNA"/>
</dbReference>
<dbReference type="Pfam" id="PF13788">
    <property type="entry name" value="DUF4180"/>
    <property type="match status" value="1"/>
</dbReference>
<accession>A0A066WY76</accession>
<dbReference type="STRING" id="1492738.FEM21_10400"/>
<feature type="domain" description="DUF4180" evidence="1">
    <location>
        <begin position="9"/>
        <end position="116"/>
    </location>
</feature>